<dbReference type="NCBIfam" id="TIGR04181">
    <property type="entry name" value="NHT_00031"/>
    <property type="match status" value="1"/>
</dbReference>
<keyword evidence="2" id="KW-0032">Aminotransferase</keyword>
<sequence length="384" mass="43514">MFESKFKRIVSFIKDLYKKEIVPLHEPVFIGNEEKYVLDAIRSTFVSSLGEYVSRVEAFLSGFTGAKYSVVTVNGTAALHIALLLAGVERDTEVVTQPLSFVATCNAISYLGAYPTFVDIEKETLGMSPTALQEFLSECCIFKDGVVYNKITKRKISAIVPVHTFGHPCRIDEIMKIAQMYNIPVVEDAAEALGSFYKGKHVGTFGKLGIISFNGNKIVTSGGGGVILTSDEELARRAKHLTTTAKVPHNWEYFHDEVGYNYRMPNINAALLLAQLENLEKFIIIKRELAMCYKDFFDKLDIEFFTEPPNARSNYWLNAIFWENKLIRDKFLEYSHANGVLCRPAWVLMNKLPMYRNCFSYNIKIAYEIEDKLVNIPSGVIIER</sequence>
<dbReference type="InterPro" id="IPR015421">
    <property type="entry name" value="PyrdxlP-dep_Trfase_major"/>
</dbReference>
<dbReference type="PANTHER" id="PTHR30244:SF30">
    <property type="entry name" value="BLR5990 PROTEIN"/>
    <property type="match status" value="1"/>
</dbReference>
<dbReference type="GO" id="GO:0000271">
    <property type="term" value="P:polysaccharide biosynthetic process"/>
    <property type="evidence" value="ECO:0007669"/>
    <property type="project" value="TreeGrafter"/>
</dbReference>
<dbReference type="Gene3D" id="3.40.640.10">
    <property type="entry name" value="Type I PLP-dependent aspartate aminotransferase-like (Major domain)"/>
    <property type="match status" value="1"/>
</dbReference>
<gene>
    <name evidence="2" type="ORF">ENM84_04075</name>
</gene>
<evidence type="ECO:0000256" key="1">
    <source>
        <dbReference type="RuleBase" id="RU004508"/>
    </source>
</evidence>
<keyword evidence="2" id="KW-0808">Transferase</keyword>
<dbReference type="Gene3D" id="3.90.1150.10">
    <property type="entry name" value="Aspartate Aminotransferase, domain 1"/>
    <property type="match status" value="1"/>
</dbReference>
<proteinExistence type="inferred from homology"/>
<dbReference type="EMBL" id="DRZI01000173">
    <property type="protein sequence ID" value="HHP81823.1"/>
    <property type="molecule type" value="Genomic_DNA"/>
</dbReference>
<comment type="caution">
    <text evidence="2">The sequence shown here is derived from an EMBL/GenBank/DDBJ whole genome shotgun (WGS) entry which is preliminary data.</text>
</comment>
<dbReference type="AlphaFoldDB" id="A0A7C5XID6"/>
<dbReference type="InterPro" id="IPR015422">
    <property type="entry name" value="PyrdxlP-dep_Trfase_small"/>
</dbReference>
<reference evidence="2" key="1">
    <citation type="journal article" date="2020" name="mSystems">
        <title>Genome- and Community-Level Interaction Insights into Carbon Utilization and Element Cycling Functions of Hydrothermarchaeota in Hydrothermal Sediment.</title>
        <authorList>
            <person name="Zhou Z."/>
            <person name="Liu Y."/>
            <person name="Xu W."/>
            <person name="Pan J."/>
            <person name="Luo Z.H."/>
            <person name="Li M."/>
        </authorList>
    </citation>
    <scope>NUCLEOTIDE SEQUENCE [LARGE SCALE GENOMIC DNA]</scope>
    <source>
        <strain evidence="2">SpSt-1121</strain>
    </source>
</reference>
<dbReference type="PANTHER" id="PTHR30244">
    <property type="entry name" value="TRANSAMINASE"/>
    <property type="match status" value="1"/>
</dbReference>
<dbReference type="InterPro" id="IPR015424">
    <property type="entry name" value="PyrdxlP-dep_Trfase"/>
</dbReference>
<dbReference type="CDD" id="cd00616">
    <property type="entry name" value="AHBA_syn"/>
    <property type="match status" value="1"/>
</dbReference>
<dbReference type="GO" id="GO:0030170">
    <property type="term" value="F:pyridoxal phosphate binding"/>
    <property type="evidence" value="ECO:0007669"/>
    <property type="project" value="TreeGrafter"/>
</dbReference>
<dbReference type="Pfam" id="PF01041">
    <property type="entry name" value="DegT_DnrJ_EryC1"/>
    <property type="match status" value="1"/>
</dbReference>
<keyword evidence="1" id="KW-0663">Pyridoxal phosphate</keyword>
<dbReference type="InterPro" id="IPR026385">
    <property type="entry name" value="LegC-like"/>
</dbReference>
<dbReference type="GO" id="GO:0008483">
    <property type="term" value="F:transaminase activity"/>
    <property type="evidence" value="ECO:0007669"/>
    <property type="project" value="UniProtKB-KW"/>
</dbReference>
<dbReference type="SUPFAM" id="SSF53383">
    <property type="entry name" value="PLP-dependent transferases"/>
    <property type="match status" value="1"/>
</dbReference>
<comment type="similarity">
    <text evidence="1">Belongs to the DegT/DnrJ/EryC1 family.</text>
</comment>
<dbReference type="InterPro" id="IPR000653">
    <property type="entry name" value="DegT/StrS_aminotransferase"/>
</dbReference>
<dbReference type="PIRSF" id="PIRSF000390">
    <property type="entry name" value="PLP_StrS"/>
    <property type="match status" value="1"/>
</dbReference>
<organism evidence="2">
    <name type="scientific">Ignisphaera aggregans</name>
    <dbReference type="NCBI Taxonomy" id="334771"/>
    <lineage>
        <taxon>Archaea</taxon>
        <taxon>Thermoproteota</taxon>
        <taxon>Thermoprotei</taxon>
        <taxon>Desulfurococcales</taxon>
        <taxon>Desulfurococcaceae</taxon>
        <taxon>Ignisphaera</taxon>
    </lineage>
</organism>
<protein>
    <submittedName>
        <fullName evidence="2">LegC family aminotransferase</fullName>
    </submittedName>
</protein>
<evidence type="ECO:0000313" key="2">
    <source>
        <dbReference type="EMBL" id="HHP81823.1"/>
    </source>
</evidence>
<accession>A0A7C5XID6</accession>
<name>A0A7C5XID6_9CREN</name>